<organism evidence="7 8">
    <name type="scientific">Pseudaquabacterium pictum</name>
    <dbReference type="NCBI Taxonomy" id="2315236"/>
    <lineage>
        <taxon>Bacteria</taxon>
        <taxon>Pseudomonadati</taxon>
        <taxon>Pseudomonadota</taxon>
        <taxon>Betaproteobacteria</taxon>
        <taxon>Burkholderiales</taxon>
        <taxon>Sphaerotilaceae</taxon>
        <taxon>Pseudaquabacterium</taxon>
    </lineage>
</organism>
<keyword evidence="8" id="KW-1185">Reference proteome</keyword>
<evidence type="ECO:0000256" key="3">
    <source>
        <dbReference type="ARBA" id="ARBA00023125"/>
    </source>
</evidence>
<dbReference type="PANTHER" id="PTHR30204">
    <property type="entry name" value="REDOX-CYCLING DRUG-SENSING TRANSCRIPTIONAL ACTIVATOR SOXR"/>
    <property type="match status" value="1"/>
</dbReference>
<accession>A0A480ARN9</accession>
<keyword evidence="1" id="KW-0678">Repressor</keyword>
<dbReference type="GO" id="GO:0003700">
    <property type="term" value="F:DNA-binding transcription factor activity"/>
    <property type="evidence" value="ECO:0007669"/>
    <property type="project" value="InterPro"/>
</dbReference>
<dbReference type="Pfam" id="PF13411">
    <property type="entry name" value="MerR_1"/>
    <property type="match status" value="1"/>
</dbReference>
<dbReference type="RefSeq" id="WP_137732439.1">
    <property type="nucleotide sequence ID" value="NZ_BJCL01000003.1"/>
</dbReference>
<dbReference type="SUPFAM" id="SSF46955">
    <property type="entry name" value="Putative DNA-binding domain"/>
    <property type="match status" value="1"/>
</dbReference>
<proteinExistence type="predicted"/>
<dbReference type="PANTHER" id="PTHR30204:SF69">
    <property type="entry name" value="MERR-FAMILY TRANSCRIPTIONAL REGULATOR"/>
    <property type="match status" value="1"/>
</dbReference>
<dbReference type="Proteomes" id="UP000301751">
    <property type="component" value="Unassembled WGS sequence"/>
</dbReference>
<comment type="caution">
    <text evidence="7">The sequence shown here is derived from an EMBL/GenBank/DDBJ whole genome shotgun (WGS) entry which is preliminary data.</text>
</comment>
<evidence type="ECO:0000313" key="8">
    <source>
        <dbReference type="Proteomes" id="UP000301751"/>
    </source>
</evidence>
<reference evidence="8" key="1">
    <citation type="submission" date="2019-03" db="EMBL/GenBank/DDBJ databases">
        <title>Aquabacterium pictum sp.nov., the first bacteriochlorophyll a-containing freshwater bacterium in the genus Aquabacterium of the class Betaproteobacteria.</title>
        <authorList>
            <person name="Hirose S."/>
            <person name="Tank M."/>
            <person name="Hara E."/>
            <person name="Tamaki H."/>
            <person name="Takaichi S."/>
            <person name="Haruta S."/>
            <person name="Hanada S."/>
        </authorList>
    </citation>
    <scope>NUCLEOTIDE SEQUENCE [LARGE SCALE GENOMIC DNA]</scope>
    <source>
        <strain evidence="8">W35</strain>
    </source>
</reference>
<evidence type="ECO:0000259" key="6">
    <source>
        <dbReference type="PROSITE" id="PS50937"/>
    </source>
</evidence>
<dbReference type="InterPro" id="IPR009061">
    <property type="entry name" value="DNA-bd_dom_put_sf"/>
</dbReference>
<evidence type="ECO:0000256" key="4">
    <source>
        <dbReference type="ARBA" id="ARBA00023163"/>
    </source>
</evidence>
<feature type="domain" description="HTH merR-type" evidence="6">
    <location>
        <begin position="43"/>
        <end position="96"/>
    </location>
</feature>
<dbReference type="InterPro" id="IPR000551">
    <property type="entry name" value="MerR-type_HTH_dom"/>
</dbReference>
<dbReference type="PROSITE" id="PS50937">
    <property type="entry name" value="HTH_MERR_2"/>
    <property type="match status" value="1"/>
</dbReference>
<protein>
    <recommendedName>
        <fullName evidence="6">HTH merR-type domain-containing protein</fullName>
    </recommendedName>
</protein>
<keyword evidence="3" id="KW-0238">DNA-binding</keyword>
<keyword evidence="4" id="KW-0804">Transcription</keyword>
<dbReference type="EMBL" id="BJCL01000003">
    <property type="protein sequence ID" value="GCL62702.1"/>
    <property type="molecule type" value="Genomic_DNA"/>
</dbReference>
<dbReference type="Gene3D" id="1.10.1660.10">
    <property type="match status" value="1"/>
</dbReference>
<dbReference type="GO" id="GO:0003677">
    <property type="term" value="F:DNA binding"/>
    <property type="evidence" value="ECO:0007669"/>
    <property type="project" value="UniProtKB-KW"/>
</dbReference>
<evidence type="ECO:0000256" key="2">
    <source>
        <dbReference type="ARBA" id="ARBA00023015"/>
    </source>
</evidence>
<dbReference type="SMART" id="SM00422">
    <property type="entry name" value="HTH_MERR"/>
    <property type="match status" value="1"/>
</dbReference>
<name>A0A480ARN9_9BURK</name>
<feature type="region of interest" description="Disordered" evidence="5">
    <location>
        <begin position="1"/>
        <end position="27"/>
    </location>
</feature>
<keyword evidence="2" id="KW-0805">Transcription regulation</keyword>
<dbReference type="OrthoDB" id="9808480at2"/>
<sequence length="167" mass="18058">MQSTSANLADRSARPGRPPRTARPAAPLTTARLCAAAPATRGMLRLYEREGLIRPPQRSASGYRHYAQDTVDRVRAIRLLKDLGLSLREIGLLLSESDTDCLDADRMRALAGAQLQQIDARMARLALLRSYLAPLAAGDFGVLDQDADCRFLADFLAAAPVGAEARA</sequence>
<evidence type="ECO:0000313" key="7">
    <source>
        <dbReference type="EMBL" id="GCL62702.1"/>
    </source>
</evidence>
<dbReference type="AlphaFoldDB" id="A0A480ARN9"/>
<dbReference type="InterPro" id="IPR047057">
    <property type="entry name" value="MerR_fam"/>
</dbReference>
<evidence type="ECO:0000256" key="1">
    <source>
        <dbReference type="ARBA" id="ARBA00022491"/>
    </source>
</evidence>
<evidence type="ECO:0000256" key="5">
    <source>
        <dbReference type="SAM" id="MobiDB-lite"/>
    </source>
</evidence>
<gene>
    <name evidence="7" type="ORF">AQPW35_17830</name>
</gene>